<sequence length="193" mass="22728">MGNLTMKFFRFTSANLFRTICPCFQRNGEPNTAIIASIITPRISLQVGIRAERDFSLMLFSQPSFISRHRPKASKPMITPRRNILINYITNLQTTLVSAMELFRETNWKQTTRLADMINRIKSLKDITIHRCPKYLYKKNIESYRWNINQSFPNFYGAKGTLKTFVFRDTLLINSPNEHCCEVFFCVKLYYQE</sequence>
<reference evidence="1 2" key="1">
    <citation type="journal article" date="2024" name="Ann. Entomol. Soc. Am.">
        <title>Genomic analyses of the southern and eastern yellowjacket wasps (Hymenoptera: Vespidae) reveal evolutionary signatures of social life.</title>
        <authorList>
            <person name="Catto M.A."/>
            <person name="Caine P.B."/>
            <person name="Orr S.E."/>
            <person name="Hunt B.G."/>
            <person name="Goodisman M.A.D."/>
        </authorList>
    </citation>
    <scope>NUCLEOTIDE SEQUENCE [LARGE SCALE GENOMIC DNA]</scope>
    <source>
        <strain evidence="1">233</strain>
        <tissue evidence="1">Head and thorax</tissue>
    </source>
</reference>
<dbReference type="Proteomes" id="UP001607302">
    <property type="component" value="Unassembled WGS sequence"/>
</dbReference>
<keyword evidence="2" id="KW-1185">Reference proteome</keyword>
<dbReference type="AlphaFoldDB" id="A0ABD2B218"/>
<protein>
    <submittedName>
        <fullName evidence="1">Uncharacterized protein</fullName>
    </submittedName>
</protein>
<gene>
    <name evidence="1" type="ORF">V1478_007039</name>
</gene>
<organism evidence="1 2">
    <name type="scientific">Vespula squamosa</name>
    <name type="common">Southern yellow jacket</name>
    <name type="synonym">Wasp</name>
    <dbReference type="NCBI Taxonomy" id="30214"/>
    <lineage>
        <taxon>Eukaryota</taxon>
        <taxon>Metazoa</taxon>
        <taxon>Ecdysozoa</taxon>
        <taxon>Arthropoda</taxon>
        <taxon>Hexapoda</taxon>
        <taxon>Insecta</taxon>
        <taxon>Pterygota</taxon>
        <taxon>Neoptera</taxon>
        <taxon>Endopterygota</taxon>
        <taxon>Hymenoptera</taxon>
        <taxon>Apocrita</taxon>
        <taxon>Aculeata</taxon>
        <taxon>Vespoidea</taxon>
        <taxon>Vespidae</taxon>
        <taxon>Vespinae</taxon>
        <taxon>Vespula</taxon>
    </lineage>
</organism>
<accession>A0ABD2B218</accession>
<name>A0ABD2B218_VESSQ</name>
<evidence type="ECO:0000313" key="2">
    <source>
        <dbReference type="Proteomes" id="UP001607302"/>
    </source>
</evidence>
<comment type="caution">
    <text evidence="1">The sequence shown here is derived from an EMBL/GenBank/DDBJ whole genome shotgun (WGS) entry which is preliminary data.</text>
</comment>
<evidence type="ECO:0000313" key="1">
    <source>
        <dbReference type="EMBL" id="KAL2726761.1"/>
    </source>
</evidence>
<dbReference type="EMBL" id="JAUDFV010000133">
    <property type="protein sequence ID" value="KAL2726761.1"/>
    <property type="molecule type" value="Genomic_DNA"/>
</dbReference>
<proteinExistence type="predicted"/>